<evidence type="ECO:0000259" key="2">
    <source>
        <dbReference type="Pfam" id="PF13439"/>
    </source>
</evidence>
<dbReference type="PANTHER" id="PTHR12526:SF630">
    <property type="entry name" value="GLYCOSYLTRANSFERASE"/>
    <property type="match status" value="1"/>
</dbReference>
<keyword evidence="4" id="KW-1185">Reference proteome</keyword>
<dbReference type="PANTHER" id="PTHR12526">
    <property type="entry name" value="GLYCOSYLTRANSFERASE"/>
    <property type="match status" value="1"/>
</dbReference>
<name>A0ABQ3JKB6_9DEIO</name>
<protein>
    <submittedName>
        <fullName evidence="3">Glycosyl transferase</fullName>
    </submittedName>
</protein>
<organism evidence="3 4">
    <name type="scientific">Deinococcus metalli</name>
    <dbReference type="NCBI Taxonomy" id="1141878"/>
    <lineage>
        <taxon>Bacteria</taxon>
        <taxon>Thermotogati</taxon>
        <taxon>Deinococcota</taxon>
        <taxon>Deinococci</taxon>
        <taxon>Deinococcales</taxon>
        <taxon>Deinococcaceae</taxon>
        <taxon>Deinococcus</taxon>
    </lineage>
</organism>
<evidence type="ECO:0000313" key="4">
    <source>
        <dbReference type="Proteomes" id="UP000619376"/>
    </source>
</evidence>
<dbReference type="InterPro" id="IPR028098">
    <property type="entry name" value="Glyco_trans_4-like_N"/>
</dbReference>
<dbReference type="EMBL" id="BNAJ01000002">
    <property type="protein sequence ID" value="GHF35985.1"/>
    <property type="molecule type" value="Genomic_DNA"/>
</dbReference>
<comment type="caution">
    <text evidence="3">The sequence shown here is derived from an EMBL/GenBank/DDBJ whole genome shotgun (WGS) entry which is preliminary data.</text>
</comment>
<evidence type="ECO:0000259" key="1">
    <source>
        <dbReference type="Pfam" id="PF00534"/>
    </source>
</evidence>
<dbReference type="Pfam" id="PF13439">
    <property type="entry name" value="Glyco_transf_4"/>
    <property type="match status" value="1"/>
</dbReference>
<feature type="domain" description="Glycosyltransferase subfamily 4-like N-terminal" evidence="2">
    <location>
        <begin position="27"/>
        <end position="195"/>
    </location>
</feature>
<proteinExistence type="predicted"/>
<reference evidence="4" key="1">
    <citation type="journal article" date="2019" name="Int. J. Syst. Evol. Microbiol.">
        <title>The Global Catalogue of Microorganisms (GCM) 10K type strain sequencing project: providing services to taxonomists for standard genome sequencing and annotation.</title>
        <authorList>
            <consortium name="The Broad Institute Genomics Platform"/>
            <consortium name="The Broad Institute Genome Sequencing Center for Infectious Disease"/>
            <person name="Wu L."/>
            <person name="Ma J."/>
        </authorList>
    </citation>
    <scope>NUCLEOTIDE SEQUENCE [LARGE SCALE GENOMIC DNA]</scope>
    <source>
        <strain evidence="4">CGMCC 1.18437</strain>
    </source>
</reference>
<keyword evidence="3" id="KW-0808">Transferase</keyword>
<dbReference type="Proteomes" id="UP000619376">
    <property type="component" value="Unassembled WGS sequence"/>
</dbReference>
<dbReference type="Gene3D" id="3.40.50.2000">
    <property type="entry name" value="Glycogen Phosphorylase B"/>
    <property type="match status" value="2"/>
</dbReference>
<dbReference type="Pfam" id="PF00534">
    <property type="entry name" value="Glycos_transf_1"/>
    <property type="match status" value="1"/>
</dbReference>
<dbReference type="SUPFAM" id="SSF53756">
    <property type="entry name" value="UDP-Glycosyltransferase/glycogen phosphorylase"/>
    <property type="match status" value="1"/>
</dbReference>
<feature type="domain" description="Glycosyl transferase family 1" evidence="1">
    <location>
        <begin position="211"/>
        <end position="359"/>
    </location>
</feature>
<accession>A0ABQ3JKB6</accession>
<dbReference type="InterPro" id="IPR001296">
    <property type="entry name" value="Glyco_trans_1"/>
</dbReference>
<gene>
    <name evidence="3" type="ORF">GCM10017781_10690</name>
</gene>
<dbReference type="GO" id="GO:0016740">
    <property type="term" value="F:transferase activity"/>
    <property type="evidence" value="ECO:0007669"/>
    <property type="project" value="UniProtKB-KW"/>
</dbReference>
<evidence type="ECO:0000313" key="3">
    <source>
        <dbReference type="EMBL" id="GHF35985.1"/>
    </source>
</evidence>
<sequence length="396" mass="43328">MHTDPVNQASGPRKLSVLQIITHLELGGAEEVAISLAEALHEEVDFTFFIVQGGDRSEIGRDFYLRLQALRIPVYLGTVVPMKMGGAMVSGFKLNRLIRRLRPDIVHLHTEIPETTFACATLFGLPDQLEVVRTIHNTSLWPAWAQIGAWAERRLAGARVAAVSRGGLDGLKRFQDAYGLPRTDETRAQIIYAGVSKDTGPRPTPPAANASGPVRVLFAGRLELQKGVDLMPAIVERASRLTVRPVAFHIAGSGTYAPQLREWAERQHTGWDVTVGPPIPNLAGYLHEGRHDLVFMPSRFEGLSLVAVESLLAGVPLVTTRIDGLKEIFQSDYPLLAEPEDVDGLADVLAQAINDGDAALHAAQVHRASVMDRFSQTGMGRHYLQLYRRAVVNPAT</sequence>
<dbReference type="CDD" id="cd03801">
    <property type="entry name" value="GT4_PimA-like"/>
    <property type="match status" value="1"/>
</dbReference>